<accession>A0A437M1G2</accession>
<feature type="region of interest" description="Disordered" evidence="1">
    <location>
        <begin position="139"/>
        <end position="166"/>
    </location>
</feature>
<protein>
    <submittedName>
        <fullName evidence="2">Uncharacterized protein</fullName>
    </submittedName>
</protein>
<evidence type="ECO:0000313" key="3">
    <source>
        <dbReference type="Proteomes" id="UP000282957"/>
    </source>
</evidence>
<feature type="compositionally biased region" description="Basic and acidic residues" evidence="1">
    <location>
        <begin position="26"/>
        <end position="41"/>
    </location>
</feature>
<dbReference type="Proteomes" id="UP000282957">
    <property type="component" value="Unassembled WGS sequence"/>
</dbReference>
<evidence type="ECO:0000256" key="1">
    <source>
        <dbReference type="SAM" id="MobiDB-lite"/>
    </source>
</evidence>
<reference evidence="2 3" key="1">
    <citation type="submission" date="2019-01" db="EMBL/GenBank/DDBJ databases">
        <authorList>
            <person name="Chen W.-M."/>
        </authorList>
    </citation>
    <scope>NUCLEOTIDE SEQUENCE [LARGE SCALE GENOMIC DNA]</scope>
    <source>
        <strain evidence="2 3">CCP-6</strain>
    </source>
</reference>
<keyword evidence="3" id="KW-1185">Reference proteome</keyword>
<comment type="caution">
    <text evidence="2">The sequence shown here is derived from an EMBL/GenBank/DDBJ whole genome shotgun (WGS) entry which is preliminary data.</text>
</comment>
<evidence type="ECO:0000313" key="2">
    <source>
        <dbReference type="EMBL" id="RVT91426.1"/>
    </source>
</evidence>
<name>A0A437M1G2_9PROT</name>
<gene>
    <name evidence="2" type="ORF">EOD42_22485</name>
</gene>
<feature type="compositionally biased region" description="Low complexity" evidence="1">
    <location>
        <begin position="42"/>
        <end position="51"/>
    </location>
</feature>
<dbReference type="EMBL" id="SACL01000011">
    <property type="protein sequence ID" value="RVT91426.1"/>
    <property type="molecule type" value="Genomic_DNA"/>
</dbReference>
<organism evidence="2 3">
    <name type="scientific">Rhodovarius crocodyli</name>
    <dbReference type="NCBI Taxonomy" id="1979269"/>
    <lineage>
        <taxon>Bacteria</taxon>
        <taxon>Pseudomonadati</taxon>
        <taxon>Pseudomonadota</taxon>
        <taxon>Alphaproteobacteria</taxon>
        <taxon>Acetobacterales</taxon>
        <taxon>Roseomonadaceae</taxon>
        <taxon>Rhodovarius</taxon>
    </lineage>
</organism>
<feature type="region of interest" description="Disordered" evidence="1">
    <location>
        <begin position="26"/>
        <end position="63"/>
    </location>
</feature>
<dbReference type="RefSeq" id="WP_127789844.1">
    <property type="nucleotide sequence ID" value="NZ_SACL01000011.1"/>
</dbReference>
<dbReference type="AlphaFoldDB" id="A0A437M1G2"/>
<sequence length="210" mass="22049">MTDYDKLKAELGDVLLKAQGIDQLSDDKKIEQAADGADKNDPAGGATQDGAAGKGGDAPPSDEFVKSFRVKLEDGTETDAYDGTEMMKAMHTLITAQDAALKALTARFDGFAGATADLAPILKALTDASGKHGEMINSLREQPGGRQSTLQAPAKQDPAQQMPTGGDLMAKSLSAAKEGRIGWNDVARIEARLNDRLPIPDDLLAAVNKA</sequence>
<proteinExistence type="predicted"/>